<evidence type="ECO:0000256" key="9">
    <source>
        <dbReference type="ARBA" id="ARBA00023306"/>
    </source>
</evidence>
<dbReference type="PANTHER" id="PTHR47755">
    <property type="entry name" value="CELL DIVISION PROTEIN FTSX"/>
    <property type="match status" value="1"/>
</dbReference>
<evidence type="ECO:0000259" key="13">
    <source>
        <dbReference type="Pfam" id="PF18075"/>
    </source>
</evidence>
<feature type="domain" description="FtsX extracellular" evidence="13">
    <location>
        <begin position="59"/>
        <end position="152"/>
    </location>
</feature>
<protein>
    <recommendedName>
        <fullName evidence="3 10">Cell division protein FtsX</fullName>
    </recommendedName>
</protein>
<feature type="domain" description="ABC3 transporter permease C-terminal" evidence="12">
    <location>
        <begin position="175"/>
        <end position="292"/>
    </location>
</feature>
<dbReference type="Pfam" id="PF02687">
    <property type="entry name" value="FtsX"/>
    <property type="match status" value="1"/>
</dbReference>
<feature type="transmembrane region" description="Helical" evidence="11">
    <location>
        <begin position="21"/>
        <end position="46"/>
    </location>
</feature>
<sequence length="293" mass="33141">MKLRTLRRHLRDAFRSFLRNGWMSFASVATVAITLFLVGVFILAALNIDHLARQTESQVEISIYLKMDTSQDEIRKIEADLNNLPHVHSVRFVPREEGLAWLKETYADEADLFVGLDEDNPLPDAFFIKTDEPARTAELAQTIQSWPQVETVRYAQEEVAKLLEITTVIRQIMLVVVIGLALTATFLISNTIKLTIVSRREEVEVMRLVGASKWYIRMPYFIEGALIGLLGAGIPLLLLVYLYQQYVENTEILSMSVLSMQSVTVPLIVALFGIGLLIGIWGSLSSIRKFLRT</sequence>
<dbReference type="Proteomes" id="UP000244338">
    <property type="component" value="Unassembled WGS sequence"/>
</dbReference>
<gene>
    <name evidence="14" type="ORF">BSOLF_0858</name>
</gene>
<dbReference type="Pfam" id="PF18075">
    <property type="entry name" value="FtsX_ECD"/>
    <property type="match status" value="1"/>
</dbReference>
<proteinExistence type="inferred from homology"/>
<feature type="transmembrane region" description="Helical" evidence="11">
    <location>
        <begin position="172"/>
        <end position="197"/>
    </location>
</feature>
<dbReference type="NCBIfam" id="NF038347">
    <property type="entry name" value="FtsX_Gpos"/>
    <property type="match status" value="1"/>
</dbReference>
<feature type="transmembrane region" description="Helical" evidence="11">
    <location>
        <begin position="218"/>
        <end position="243"/>
    </location>
</feature>
<keyword evidence="7 11" id="KW-1133">Transmembrane helix</keyword>
<evidence type="ECO:0000256" key="8">
    <source>
        <dbReference type="ARBA" id="ARBA00023136"/>
    </source>
</evidence>
<comment type="function">
    <text evidence="10">Part of the ABC transporter FtsEX involved in asymmetric cellular division facilitating the initiation of sporulation.</text>
</comment>
<evidence type="ECO:0000256" key="6">
    <source>
        <dbReference type="ARBA" id="ARBA00022692"/>
    </source>
</evidence>
<evidence type="ECO:0000259" key="12">
    <source>
        <dbReference type="Pfam" id="PF02687"/>
    </source>
</evidence>
<feature type="transmembrane region" description="Helical" evidence="11">
    <location>
        <begin position="263"/>
        <end position="284"/>
    </location>
</feature>
<keyword evidence="5 10" id="KW-0132">Cell division</keyword>
<keyword evidence="8 10" id="KW-0472">Membrane</keyword>
<dbReference type="InterPro" id="IPR004513">
    <property type="entry name" value="FtsX"/>
</dbReference>
<evidence type="ECO:0000256" key="3">
    <source>
        <dbReference type="ARBA" id="ARBA00021907"/>
    </source>
</evidence>
<dbReference type="EMBL" id="PEBX01000047">
    <property type="protein sequence ID" value="PTQ56086.1"/>
    <property type="molecule type" value="Genomic_DNA"/>
</dbReference>
<evidence type="ECO:0000256" key="7">
    <source>
        <dbReference type="ARBA" id="ARBA00022989"/>
    </source>
</evidence>
<accession>A0A2R6Y074</accession>
<evidence type="ECO:0000256" key="11">
    <source>
        <dbReference type="SAM" id="Phobius"/>
    </source>
</evidence>
<dbReference type="GO" id="GO:0005886">
    <property type="term" value="C:plasma membrane"/>
    <property type="evidence" value="ECO:0007669"/>
    <property type="project" value="UniProtKB-SubCell"/>
</dbReference>
<evidence type="ECO:0000256" key="10">
    <source>
        <dbReference type="PIRNR" id="PIRNR003097"/>
    </source>
</evidence>
<dbReference type="InterPro" id="IPR040690">
    <property type="entry name" value="FtsX_ECD"/>
</dbReference>
<evidence type="ECO:0000256" key="2">
    <source>
        <dbReference type="ARBA" id="ARBA00007379"/>
    </source>
</evidence>
<comment type="caution">
    <text evidence="14">The sequence shown here is derived from an EMBL/GenBank/DDBJ whole genome shotgun (WGS) entry which is preliminary data.</text>
</comment>
<keyword evidence="4 10" id="KW-1003">Cell membrane</keyword>
<keyword evidence="9 10" id="KW-0131">Cell cycle</keyword>
<dbReference type="PANTHER" id="PTHR47755:SF1">
    <property type="entry name" value="CELL DIVISION PROTEIN FTSX"/>
    <property type="match status" value="1"/>
</dbReference>
<dbReference type="Gene3D" id="3.30.70.3040">
    <property type="match status" value="1"/>
</dbReference>
<dbReference type="InterPro" id="IPR003838">
    <property type="entry name" value="ABC3_permease_C"/>
</dbReference>
<organism evidence="14 15">
    <name type="scientific">Candidatus Carbonibacillus altaicus</name>
    <dbReference type="NCBI Taxonomy" id="2163959"/>
    <lineage>
        <taxon>Bacteria</taxon>
        <taxon>Bacillati</taxon>
        <taxon>Bacillota</taxon>
        <taxon>Bacilli</taxon>
        <taxon>Bacillales</taxon>
        <taxon>Candidatus Carbonibacillus</taxon>
    </lineage>
</organism>
<dbReference type="GO" id="GO:0051301">
    <property type="term" value="P:cell division"/>
    <property type="evidence" value="ECO:0007669"/>
    <property type="project" value="UniProtKB-KW"/>
</dbReference>
<keyword evidence="6 11" id="KW-0812">Transmembrane</keyword>
<comment type="similarity">
    <text evidence="2 10">Belongs to the ABC-4 integral membrane protein family. FtsX subfamily.</text>
</comment>
<reference evidence="15" key="1">
    <citation type="journal article" date="2018" name="Sci. Rep.">
        <title>Lignite coal burning seam in the remote Altai Mountains harbors a hydrogen-driven thermophilic microbial community.</title>
        <authorList>
            <person name="Kadnikov V.V."/>
            <person name="Mardanov A.V."/>
            <person name="Ivasenko D.A."/>
            <person name="Antsiferov D.V."/>
            <person name="Beletsky A.V."/>
            <person name="Karnachuk O.V."/>
            <person name="Ravin N.V."/>
        </authorList>
    </citation>
    <scope>NUCLEOTIDE SEQUENCE [LARGE SCALE GENOMIC DNA]</scope>
</reference>
<dbReference type="PIRSF" id="PIRSF003097">
    <property type="entry name" value="FtsX"/>
    <property type="match status" value="1"/>
</dbReference>
<evidence type="ECO:0000313" key="14">
    <source>
        <dbReference type="EMBL" id="PTQ56086.1"/>
    </source>
</evidence>
<dbReference type="AlphaFoldDB" id="A0A2R6Y074"/>
<name>A0A2R6Y074_9BACL</name>
<evidence type="ECO:0000256" key="4">
    <source>
        <dbReference type="ARBA" id="ARBA00022475"/>
    </source>
</evidence>
<evidence type="ECO:0000256" key="5">
    <source>
        <dbReference type="ARBA" id="ARBA00022618"/>
    </source>
</evidence>
<evidence type="ECO:0000313" key="15">
    <source>
        <dbReference type="Proteomes" id="UP000244338"/>
    </source>
</evidence>
<comment type="subcellular location">
    <subcellularLocation>
        <location evidence="1">Cell membrane</location>
        <topology evidence="1">Multi-pass membrane protein</topology>
    </subcellularLocation>
</comment>
<dbReference type="InterPro" id="IPR058204">
    <property type="entry name" value="FtsX_firmicutes-type"/>
</dbReference>
<evidence type="ECO:0000256" key="1">
    <source>
        <dbReference type="ARBA" id="ARBA00004651"/>
    </source>
</evidence>